<feature type="chain" id="PRO_5035469462" evidence="1">
    <location>
        <begin position="18"/>
        <end position="202"/>
    </location>
</feature>
<dbReference type="OrthoDB" id="7435489at2759"/>
<dbReference type="Proteomes" id="UP000838878">
    <property type="component" value="Chromosome 8"/>
</dbReference>
<evidence type="ECO:0000313" key="3">
    <source>
        <dbReference type="Proteomes" id="UP000838878"/>
    </source>
</evidence>
<accession>A0A8J9VNI2</accession>
<dbReference type="EMBL" id="OV170228">
    <property type="protein sequence ID" value="CAH0730100.1"/>
    <property type="molecule type" value="Genomic_DNA"/>
</dbReference>
<reference evidence="2" key="1">
    <citation type="submission" date="2021-12" db="EMBL/GenBank/DDBJ databases">
        <authorList>
            <person name="Martin H S."/>
        </authorList>
    </citation>
    <scope>NUCLEOTIDE SEQUENCE</scope>
</reference>
<gene>
    <name evidence="2" type="ORF">BINO364_LOCUS15118</name>
</gene>
<name>A0A8J9VNI2_9NEOP</name>
<feature type="signal peptide" evidence="1">
    <location>
        <begin position="1"/>
        <end position="17"/>
    </location>
</feature>
<feature type="non-terminal residue" evidence="2">
    <location>
        <position position="202"/>
    </location>
</feature>
<organism evidence="2 3">
    <name type="scientific">Brenthis ino</name>
    <name type="common">lesser marbled fritillary</name>
    <dbReference type="NCBI Taxonomy" id="405034"/>
    <lineage>
        <taxon>Eukaryota</taxon>
        <taxon>Metazoa</taxon>
        <taxon>Ecdysozoa</taxon>
        <taxon>Arthropoda</taxon>
        <taxon>Hexapoda</taxon>
        <taxon>Insecta</taxon>
        <taxon>Pterygota</taxon>
        <taxon>Neoptera</taxon>
        <taxon>Endopterygota</taxon>
        <taxon>Lepidoptera</taxon>
        <taxon>Glossata</taxon>
        <taxon>Ditrysia</taxon>
        <taxon>Papilionoidea</taxon>
        <taxon>Nymphalidae</taxon>
        <taxon>Heliconiinae</taxon>
        <taxon>Argynnini</taxon>
        <taxon>Brenthis</taxon>
    </lineage>
</organism>
<proteinExistence type="predicted"/>
<keyword evidence="3" id="KW-1185">Reference proteome</keyword>
<evidence type="ECO:0000256" key="1">
    <source>
        <dbReference type="SAM" id="SignalP"/>
    </source>
</evidence>
<dbReference type="AlphaFoldDB" id="A0A8J9VNI2"/>
<sequence length="202" mass="22729">MLSALIFAMLCIIPSSAIINCRIACVRCTKSNDHPEILEVYCAMCDECKERRREWLRNADRNLQAENEKHLSNKEQYLDEDCIPQVSEEPCDPSPKPLHQVITTSTEKTTTSTTTTRRPCTPKPHCKPKPACVSMPCIPAFPMSLCNMCPMESSNTKLLSQSVLPSQVSKTDDVKSTPESLYFYVGVPKNMLKDLDLLRSKS</sequence>
<protein>
    <submittedName>
        <fullName evidence="2">Uncharacterized protein</fullName>
    </submittedName>
</protein>
<keyword evidence="1" id="KW-0732">Signal</keyword>
<evidence type="ECO:0000313" key="2">
    <source>
        <dbReference type="EMBL" id="CAH0730100.1"/>
    </source>
</evidence>